<reference evidence="1 2" key="1">
    <citation type="submission" date="2019-07" db="EMBL/GenBank/DDBJ databases">
        <title>Georgenia wutianyii sp. nov. and Georgenia *** sp. nov. isolated from plateau pika (Ochotona curzoniae) in the Qinghai-Tibet plateau of China.</title>
        <authorList>
            <person name="Tian Z."/>
        </authorList>
    </citation>
    <scope>NUCLEOTIDE SEQUENCE [LARGE SCALE GENOMIC DNA]</scope>
    <source>
        <strain evidence="1 2">Z446</strain>
    </source>
</reference>
<evidence type="ECO:0000313" key="2">
    <source>
        <dbReference type="Proteomes" id="UP000318693"/>
    </source>
</evidence>
<protein>
    <submittedName>
        <fullName evidence="1">DUF4365 domain-containing protein</fullName>
    </submittedName>
</protein>
<accession>A0A552WXA9</accession>
<dbReference type="EMBL" id="VJXR01000002">
    <property type="protein sequence ID" value="TRW47427.1"/>
    <property type="molecule type" value="Genomic_DNA"/>
</dbReference>
<proteinExistence type="predicted"/>
<organism evidence="1 2">
    <name type="scientific">Georgenia yuyongxinii</name>
    <dbReference type="NCBI Taxonomy" id="2589797"/>
    <lineage>
        <taxon>Bacteria</taxon>
        <taxon>Bacillati</taxon>
        <taxon>Actinomycetota</taxon>
        <taxon>Actinomycetes</taxon>
        <taxon>Micrococcales</taxon>
        <taxon>Bogoriellaceae</taxon>
        <taxon>Georgenia</taxon>
    </lineage>
</organism>
<keyword evidence="2" id="KW-1185">Reference proteome</keyword>
<evidence type="ECO:0000313" key="1">
    <source>
        <dbReference type="EMBL" id="TRW47427.1"/>
    </source>
</evidence>
<sequence length="292" mass="32056">MIPGKPADFTLWRESTVPVFGIVHDPDADSLRWVDLSAAAVLEFDGYLSPIVTGPFGKASVPVPDDNRMDLDVLPFVSAAKTALRRRSGSLAAALLSDDVDTVKTGIADTFAVGRHDPTAFLLLASLFQRLPSGTRRFAAETLAMTTSHPDVFWTRQNWIPDTIRAGLRQRLRWTESDIVALLTEIDEAGIQRGTIGQTIYHVLAIDQQFQSKLSGVALNRTVPDGARLWAAAILLYRAGEDAQEALERLVSSDEVLESDGALFPARLRLHEIDGFEHLVQSVADFGYVDLF</sequence>
<comment type="caution">
    <text evidence="1">The sequence shown here is derived from an EMBL/GenBank/DDBJ whole genome shotgun (WGS) entry which is preliminary data.</text>
</comment>
<dbReference type="RefSeq" id="WP_143416702.1">
    <property type="nucleotide sequence ID" value="NZ_VJXR01000002.1"/>
</dbReference>
<dbReference type="AlphaFoldDB" id="A0A552WXA9"/>
<dbReference type="Proteomes" id="UP000318693">
    <property type="component" value="Unassembled WGS sequence"/>
</dbReference>
<gene>
    <name evidence="1" type="ORF">FJ693_01090</name>
</gene>
<name>A0A552WXA9_9MICO</name>